<sequence length="170" mass="17714">MKAFVSLACMLSCASSIAASPVGSEASCYLAGTVTGKLSLRQIDDSLTVEGTLQNVPVGVHAIHVHEHGKLGNNCLESGGHYNPLGVDHGAKDDKTRHVGDWGNFNATQETLRLSITDNVAKLNGEHSIMGRAIVIHEKADDLGRGGNPASKANGNAGARIACCVIEQAM</sequence>
<feature type="signal peptide" evidence="2">
    <location>
        <begin position="1"/>
        <end position="19"/>
    </location>
</feature>
<comment type="cofactor">
    <cofactor evidence="1">
        <name>Zn(2+)</name>
        <dbReference type="ChEBI" id="CHEBI:29105"/>
    </cofactor>
    <text evidence="1">Binds 1 zinc ion per subunit.</text>
</comment>
<dbReference type="PRINTS" id="PR00068">
    <property type="entry name" value="CUZNDISMTASE"/>
</dbReference>
<evidence type="ECO:0000259" key="3">
    <source>
        <dbReference type="Pfam" id="PF00080"/>
    </source>
</evidence>
<keyword evidence="1" id="KW-0186">Copper</keyword>
<reference evidence="5" key="1">
    <citation type="submission" date="2025-08" db="UniProtKB">
        <authorList>
            <consortium name="RefSeq"/>
        </authorList>
    </citation>
    <scope>IDENTIFICATION</scope>
</reference>
<feature type="chain" id="PRO_5042467310" description="Superoxide dismutase [Cu-Zn]" evidence="2">
    <location>
        <begin position="20"/>
        <end position="170"/>
    </location>
</feature>
<dbReference type="AlphaFoldDB" id="A0AAJ6QQP6"/>
<accession>A0AAJ6QQP6</accession>
<dbReference type="GO" id="GO:0005507">
    <property type="term" value="F:copper ion binding"/>
    <property type="evidence" value="ECO:0007669"/>
    <property type="project" value="InterPro"/>
</dbReference>
<proteinExistence type="inferred from homology"/>
<comment type="function">
    <text evidence="1">Destroys radicals which are normally produced within the cells and which are toxic to biological systems.</text>
</comment>
<comment type="catalytic activity">
    <reaction evidence="1">
        <text>2 superoxide + 2 H(+) = H2O2 + O2</text>
        <dbReference type="Rhea" id="RHEA:20696"/>
        <dbReference type="ChEBI" id="CHEBI:15378"/>
        <dbReference type="ChEBI" id="CHEBI:15379"/>
        <dbReference type="ChEBI" id="CHEBI:16240"/>
        <dbReference type="ChEBI" id="CHEBI:18421"/>
        <dbReference type="EC" id="1.15.1.1"/>
    </reaction>
</comment>
<keyword evidence="1" id="KW-0862">Zinc</keyword>
<keyword evidence="4" id="KW-1185">Reference proteome</keyword>
<dbReference type="InterPro" id="IPR024134">
    <property type="entry name" value="SOD_Cu/Zn_/chaperone"/>
</dbReference>
<dbReference type="GO" id="GO:0004784">
    <property type="term" value="F:superoxide dismutase activity"/>
    <property type="evidence" value="ECO:0007669"/>
    <property type="project" value="UniProtKB-EC"/>
</dbReference>
<dbReference type="Proteomes" id="UP000694867">
    <property type="component" value="Unplaced"/>
</dbReference>
<name>A0AAJ6QQP6_9ACAR</name>
<keyword evidence="2" id="KW-0732">Signal</keyword>
<keyword evidence="1" id="KW-0560">Oxidoreductase</keyword>
<dbReference type="CDD" id="cd00305">
    <property type="entry name" value="Cu-Zn_Superoxide_Dismutase"/>
    <property type="match status" value="1"/>
</dbReference>
<dbReference type="RefSeq" id="XP_003740752.1">
    <property type="nucleotide sequence ID" value="XM_003740704.2"/>
</dbReference>
<dbReference type="PANTHER" id="PTHR10003">
    <property type="entry name" value="SUPEROXIDE DISMUTASE CU-ZN -RELATED"/>
    <property type="match status" value="1"/>
</dbReference>
<evidence type="ECO:0000256" key="1">
    <source>
        <dbReference type="RuleBase" id="RU000393"/>
    </source>
</evidence>
<keyword evidence="1" id="KW-0479">Metal-binding</keyword>
<dbReference type="PROSITE" id="PS00332">
    <property type="entry name" value="SOD_CU_ZN_2"/>
    <property type="match status" value="1"/>
</dbReference>
<dbReference type="InterPro" id="IPR018152">
    <property type="entry name" value="SOD_Cu/Zn_BS"/>
</dbReference>
<evidence type="ECO:0000256" key="2">
    <source>
        <dbReference type="SAM" id="SignalP"/>
    </source>
</evidence>
<feature type="domain" description="Superoxide dismutase copper/zinc binding" evidence="3">
    <location>
        <begin position="34"/>
        <end position="166"/>
    </location>
</feature>
<dbReference type="Pfam" id="PF00080">
    <property type="entry name" value="Sod_Cu"/>
    <property type="match status" value="1"/>
</dbReference>
<dbReference type="GeneID" id="100900536"/>
<dbReference type="InterPro" id="IPR001424">
    <property type="entry name" value="SOD_Cu_Zn_dom"/>
</dbReference>
<dbReference type="SUPFAM" id="SSF49329">
    <property type="entry name" value="Cu,Zn superoxide dismutase-like"/>
    <property type="match status" value="1"/>
</dbReference>
<dbReference type="Gene3D" id="2.60.40.200">
    <property type="entry name" value="Superoxide dismutase, copper/zinc binding domain"/>
    <property type="match status" value="1"/>
</dbReference>
<comment type="cofactor">
    <cofactor evidence="1">
        <name>Cu cation</name>
        <dbReference type="ChEBI" id="CHEBI:23378"/>
    </cofactor>
    <text evidence="1">Binds 1 copper ion per subunit.</text>
</comment>
<dbReference type="InterPro" id="IPR036423">
    <property type="entry name" value="SOD-like_Cu/Zn_dom_sf"/>
</dbReference>
<protein>
    <recommendedName>
        <fullName evidence="1">Superoxide dismutase [Cu-Zn]</fullName>
        <ecNumber evidence="1">1.15.1.1</ecNumber>
    </recommendedName>
</protein>
<gene>
    <name evidence="5" type="primary">LOC100900536</name>
</gene>
<dbReference type="KEGG" id="goe:100900536"/>
<organism evidence="4 5">
    <name type="scientific">Galendromus occidentalis</name>
    <name type="common">western predatory mite</name>
    <dbReference type="NCBI Taxonomy" id="34638"/>
    <lineage>
        <taxon>Eukaryota</taxon>
        <taxon>Metazoa</taxon>
        <taxon>Ecdysozoa</taxon>
        <taxon>Arthropoda</taxon>
        <taxon>Chelicerata</taxon>
        <taxon>Arachnida</taxon>
        <taxon>Acari</taxon>
        <taxon>Parasitiformes</taxon>
        <taxon>Mesostigmata</taxon>
        <taxon>Gamasina</taxon>
        <taxon>Phytoseioidea</taxon>
        <taxon>Phytoseiidae</taxon>
        <taxon>Typhlodrominae</taxon>
        <taxon>Galendromus</taxon>
    </lineage>
</organism>
<comment type="similarity">
    <text evidence="1">Belongs to the Cu-Zn superoxide dismutase family.</text>
</comment>
<evidence type="ECO:0000313" key="4">
    <source>
        <dbReference type="Proteomes" id="UP000694867"/>
    </source>
</evidence>
<evidence type="ECO:0000313" key="5">
    <source>
        <dbReference type="RefSeq" id="XP_003740752.1"/>
    </source>
</evidence>
<dbReference type="EC" id="1.15.1.1" evidence="1"/>